<sequence length="233" mass="26705">MGMFFLRHKTKLADTGFFRDFVDSHSHILPGVDDGIRTIEESLTVLAYFESLGVKKVRLTPHVMNGVEHWEDVLQAFDTLCKRYTGETVLELGAEYMLDSGFRERLEKGLQPLCGDCVLVETSYFSPPNNLDELLYNVSLAGYTPVIAHPERYLYMRYGDYCELKDKGYLLQLNLLSLSGYYGKQVMKNAETLLEKGMYDMVGTDLHNLETFGKWIGNVRLTDKLAREIMSLR</sequence>
<keyword evidence="3" id="KW-0378">Hydrolase</keyword>
<dbReference type="GO" id="GO:0004725">
    <property type="term" value="F:protein tyrosine phosphatase activity"/>
    <property type="evidence" value="ECO:0007669"/>
    <property type="project" value="UniProtKB-EC"/>
</dbReference>
<name>A0A415PUG2_BACSE</name>
<dbReference type="RefSeq" id="WP_117740703.1">
    <property type="nucleotide sequence ID" value="NZ_BAABYC010000001.1"/>
</dbReference>
<dbReference type="EC" id="3.1.3.48" evidence="2"/>
<dbReference type="PANTHER" id="PTHR39181">
    <property type="entry name" value="TYROSINE-PROTEIN PHOSPHATASE YWQE"/>
    <property type="match status" value="1"/>
</dbReference>
<evidence type="ECO:0000256" key="4">
    <source>
        <dbReference type="ARBA" id="ARBA00051722"/>
    </source>
</evidence>
<dbReference type="InterPro" id="IPR016667">
    <property type="entry name" value="Caps_polysacc_synth_CpsB/CapC"/>
</dbReference>
<evidence type="ECO:0000256" key="1">
    <source>
        <dbReference type="ARBA" id="ARBA00005750"/>
    </source>
</evidence>
<gene>
    <name evidence="5" type="ORF">DWZ78_10730</name>
</gene>
<dbReference type="PANTHER" id="PTHR39181:SF1">
    <property type="entry name" value="TYROSINE-PROTEIN PHOSPHATASE YWQE"/>
    <property type="match status" value="1"/>
</dbReference>
<protein>
    <recommendedName>
        <fullName evidence="2">protein-tyrosine-phosphatase</fullName>
        <ecNumber evidence="2">3.1.3.48</ecNumber>
    </recommendedName>
</protein>
<comment type="similarity">
    <text evidence="1">Belongs to the metallo-dependent hydrolases superfamily. CpsB/CapC family.</text>
</comment>
<comment type="catalytic activity">
    <reaction evidence="4">
        <text>O-phospho-L-tyrosyl-[protein] + H2O = L-tyrosyl-[protein] + phosphate</text>
        <dbReference type="Rhea" id="RHEA:10684"/>
        <dbReference type="Rhea" id="RHEA-COMP:10136"/>
        <dbReference type="Rhea" id="RHEA-COMP:20101"/>
        <dbReference type="ChEBI" id="CHEBI:15377"/>
        <dbReference type="ChEBI" id="CHEBI:43474"/>
        <dbReference type="ChEBI" id="CHEBI:46858"/>
        <dbReference type="ChEBI" id="CHEBI:61978"/>
        <dbReference type="EC" id="3.1.3.48"/>
    </reaction>
</comment>
<dbReference type="InterPro" id="IPR016195">
    <property type="entry name" value="Pol/histidinol_Pase-like"/>
</dbReference>
<evidence type="ECO:0000256" key="3">
    <source>
        <dbReference type="ARBA" id="ARBA00022801"/>
    </source>
</evidence>
<dbReference type="AlphaFoldDB" id="A0A415PUG2"/>
<dbReference type="Pfam" id="PF19567">
    <property type="entry name" value="CpsB_CapC"/>
    <property type="match status" value="1"/>
</dbReference>
<evidence type="ECO:0000256" key="2">
    <source>
        <dbReference type="ARBA" id="ARBA00013064"/>
    </source>
</evidence>
<proteinExistence type="inferred from homology"/>
<comment type="caution">
    <text evidence="5">The sequence shown here is derived from an EMBL/GenBank/DDBJ whole genome shotgun (WGS) entry which is preliminary data.</text>
</comment>
<organism evidence="5 6">
    <name type="scientific">Bacteroides stercoris</name>
    <dbReference type="NCBI Taxonomy" id="46506"/>
    <lineage>
        <taxon>Bacteria</taxon>
        <taxon>Pseudomonadati</taxon>
        <taxon>Bacteroidota</taxon>
        <taxon>Bacteroidia</taxon>
        <taxon>Bacteroidales</taxon>
        <taxon>Bacteroidaceae</taxon>
        <taxon>Bacteroides</taxon>
    </lineage>
</organism>
<dbReference type="Gene3D" id="3.20.20.140">
    <property type="entry name" value="Metal-dependent hydrolases"/>
    <property type="match status" value="1"/>
</dbReference>
<dbReference type="EMBL" id="QRPN01000010">
    <property type="protein sequence ID" value="RHM17645.1"/>
    <property type="molecule type" value="Genomic_DNA"/>
</dbReference>
<dbReference type="GO" id="GO:0030145">
    <property type="term" value="F:manganese ion binding"/>
    <property type="evidence" value="ECO:0007669"/>
    <property type="project" value="InterPro"/>
</dbReference>
<reference evidence="5 6" key="1">
    <citation type="submission" date="2018-08" db="EMBL/GenBank/DDBJ databases">
        <title>A genome reference for cultivated species of the human gut microbiota.</title>
        <authorList>
            <person name="Zou Y."/>
            <person name="Xue W."/>
            <person name="Luo G."/>
        </authorList>
    </citation>
    <scope>NUCLEOTIDE SEQUENCE [LARGE SCALE GENOMIC DNA]</scope>
    <source>
        <strain evidence="5 6">AF35-20</strain>
    </source>
</reference>
<dbReference type="SUPFAM" id="SSF89550">
    <property type="entry name" value="PHP domain-like"/>
    <property type="match status" value="1"/>
</dbReference>
<evidence type="ECO:0000313" key="6">
    <source>
        <dbReference type="Proteomes" id="UP000284604"/>
    </source>
</evidence>
<evidence type="ECO:0000313" key="5">
    <source>
        <dbReference type="EMBL" id="RHM17645.1"/>
    </source>
</evidence>
<dbReference type="Proteomes" id="UP000284604">
    <property type="component" value="Unassembled WGS sequence"/>
</dbReference>
<accession>A0A415PUG2</accession>
<dbReference type="PIRSF" id="PIRSF016557">
    <property type="entry name" value="Caps_synth_CpsB"/>
    <property type="match status" value="1"/>
</dbReference>